<proteinExistence type="predicted"/>
<dbReference type="OMA" id="DCFNPID"/>
<dbReference type="InterPro" id="IPR006461">
    <property type="entry name" value="PLAC_motif_containing"/>
</dbReference>
<organism evidence="1 2">
    <name type="scientific">Hypholoma sublateritium (strain FD-334 SS-4)</name>
    <dbReference type="NCBI Taxonomy" id="945553"/>
    <lineage>
        <taxon>Eukaryota</taxon>
        <taxon>Fungi</taxon>
        <taxon>Dikarya</taxon>
        <taxon>Basidiomycota</taxon>
        <taxon>Agaricomycotina</taxon>
        <taxon>Agaricomycetes</taxon>
        <taxon>Agaricomycetidae</taxon>
        <taxon>Agaricales</taxon>
        <taxon>Agaricineae</taxon>
        <taxon>Strophariaceae</taxon>
        <taxon>Hypholoma</taxon>
    </lineage>
</organism>
<gene>
    <name evidence="1" type="ORF">HYPSUDRAFT_140516</name>
</gene>
<sequence>MVVAPGGGNRNANNMPVDSEGRDWSHKKCGCLEDCSTCVLATFVPCIVYGQNKHRYQHLHSQGTPHPDHGGCMSGACWGHAITSICGLSFLLQMTNRGHVRHRYNIKGSGCGDCCASLWCQPCALVQESREIELEEHSFLSQRY</sequence>
<evidence type="ECO:0000313" key="2">
    <source>
        <dbReference type="Proteomes" id="UP000054270"/>
    </source>
</evidence>
<dbReference type="STRING" id="945553.A0A0D2NYN9"/>
<evidence type="ECO:0008006" key="3">
    <source>
        <dbReference type="Google" id="ProtNLM"/>
    </source>
</evidence>
<dbReference type="Pfam" id="PF04749">
    <property type="entry name" value="PLAC8"/>
    <property type="match status" value="1"/>
</dbReference>
<keyword evidence="2" id="KW-1185">Reference proteome</keyword>
<dbReference type="PANTHER" id="PTHR15907">
    <property type="entry name" value="DUF614 FAMILY PROTEIN-RELATED"/>
    <property type="match status" value="1"/>
</dbReference>
<reference evidence="2" key="1">
    <citation type="submission" date="2014-04" db="EMBL/GenBank/DDBJ databases">
        <title>Evolutionary Origins and Diversification of the Mycorrhizal Mutualists.</title>
        <authorList>
            <consortium name="DOE Joint Genome Institute"/>
            <consortium name="Mycorrhizal Genomics Consortium"/>
            <person name="Kohler A."/>
            <person name="Kuo A."/>
            <person name="Nagy L.G."/>
            <person name="Floudas D."/>
            <person name="Copeland A."/>
            <person name="Barry K.W."/>
            <person name="Cichocki N."/>
            <person name="Veneault-Fourrey C."/>
            <person name="LaButti K."/>
            <person name="Lindquist E.A."/>
            <person name="Lipzen A."/>
            <person name="Lundell T."/>
            <person name="Morin E."/>
            <person name="Murat C."/>
            <person name="Riley R."/>
            <person name="Ohm R."/>
            <person name="Sun H."/>
            <person name="Tunlid A."/>
            <person name="Henrissat B."/>
            <person name="Grigoriev I.V."/>
            <person name="Hibbett D.S."/>
            <person name="Martin F."/>
        </authorList>
    </citation>
    <scope>NUCLEOTIDE SEQUENCE [LARGE SCALE GENOMIC DNA]</scope>
    <source>
        <strain evidence="2">FD-334 SS-4</strain>
    </source>
</reference>
<dbReference type="OrthoDB" id="1045822at2759"/>
<dbReference type="AlphaFoldDB" id="A0A0D2NYN9"/>
<dbReference type="EMBL" id="KN817557">
    <property type="protein sequence ID" value="KJA21581.1"/>
    <property type="molecule type" value="Genomic_DNA"/>
</dbReference>
<dbReference type="NCBIfam" id="TIGR01571">
    <property type="entry name" value="A_thal_Cys_rich"/>
    <property type="match status" value="1"/>
</dbReference>
<name>A0A0D2NYN9_HYPSF</name>
<accession>A0A0D2NYN9</accession>
<protein>
    <recommendedName>
        <fullName evidence="3">PLAC8-domain-containing protein</fullName>
    </recommendedName>
</protein>
<evidence type="ECO:0000313" key="1">
    <source>
        <dbReference type="EMBL" id="KJA21581.1"/>
    </source>
</evidence>
<dbReference type="Proteomes" id="UP000054270">
    <property type="component" value="Unassembled WGS sequence"/>
</dbReference>